<evidence type="ECO:0000256" key="6">
    <source>
        <dbReference type="ARBA" id="ARBA00022801"/>
    </source>
</evidence>
<evidence type="ECO:0000256" key="3">
    <source>
        <dbReference type="ARBA" id="ARBA00022670"/>
    </source>
</evidence>
<comment type="subcellular location">
    <subcellularLocation>
        <location evidence="9">Cell membrane</location>
        <topology evidence="9">Multi-pass membrane protein</topology>
    </subcellularLocation>
</comment>
<keyword evidence="13" id="KW-1185">Reference proteome</keyword>
<dbReference type="AlphaFoldDB" id="A0A8I0KPD4"/>
<evidence type="ECO:0000256" key="1">
    <source>
        <dbReference type="ARBA" id="ARBA00006139"/>
    </source>
</evidence>
<evidence type="ECO:0000256" key="2">
    <source>
        <dbReference type="ARBA" id="ARBA00022475"/>
    </source>
</evidence>
<keyword evidence="6 9" id="KW-0378">Hydrolase</keyword>
<accession>A0A8I0KPD4</accession>
<dbReference type="GO" id="GO:0004190">
    <property type="term" value="F:aspartic-type endopeptidase activity"/>
    <property type="evidence" value="ECO:0007669"/>
    <property type="project" value="UniProtKB-UniRule"/>
</dbReference>
<dbReference type="PANTHER" id="PTHR33695">
    <property type="entry name" value="LIPOPROTEIN SIGNAL PEPTIDASE"/>
    <property type="match status" value="1"/>
</dbReference>
<comment type="pathway">
    <text evidence="9">Protein modification; lipoprotein biosynthesis (signal peptide cleavage).</text>
</comment>
<feature type="active site" evidence="9">
    <location>
        <position position="125"/>
    </location>
</feature>
<evidence type="ECO:0000256" key="5">
    <source>
        <dbReference type="ARBA" id="ARBA00022750"/>
    </source>
</evidence>
<comment type="caution">
    <text evidence="9">Lacks conserved residue(s) required for the propagation of feature annotation.</text>
</comment>
<feature type="transmembrane region" description="Helical" evidence="9">
    <location>
        <begin position="129"/>
        <end position="157"/>
    </location>
</feature>
<feature type="transmembrane region" description="Helical" evidence="9">
    <location>
        <begin position="92"/>
        <end position="109"/>
    </location>
</feature>
<evidence type="ECO:0000256" key="11">
    <source>
        <dbReference type="RuleBase" id="RU004181"/>
    </source>
</evidence>
<dbReference type="PROSITE" id="PS00855">
    <property type="entry name" value="SPASE_II"/>
    <property type="match status" value="1"/>
</dbReference>
<evidence type="ECO:0000256" key="9">
    <source>
        <dbReference type="HAMAP-Rule" id="MF_00161"/>
    </source>
</evidence>
<dbReference type="Proteomes" id="UP000627538">
    <property type="component" value="Unassembled WGS sequence"/>
</dbReference>
<proteinExistence type="inferred from homology"/>
<evidence type="ECO:0000256" key="7">
    <source>
        <dbReference type="ARBA" id="ARBA00022989"/>
    </source>
</evidence>
<evidence type="ECO:0000313" key="12">
    <source>
        <dbReference type="EMBL" id="MBD3690231.1"/>
    </source>
</evidence>
<dbReference type="GO" id="GO:0006508">
    <property type="term" value="P:proteolysis"/>
    <property type="evidence" value="ECO:0007669"/>
    <property type="project" value="UniProtKB-KW"/>
</dbReference>
<dbReference type="HAMAP" id="MF_00161">
    <property type="entry name" value="LspA"/>
    <property type="match status" value="1"/>
</dbReference>
<dbReference type="UniPathway" id="UPA00665"/>
<dbReference type="PANTHER" id="PTHR33695:SF1">
    <property type="entry name" value="LIPOPROTEIN SIGNAL PEPTIDASE"/>
    <property type="match status" value="1"/>
</dbReference>
<sequence>MRPINWRSFAYFYGAVTIPTLLIDQVTKALAVARLEPNEAYPLLGSLLSLQLVRNPGAAFSFASSSTWVFTVVACVVIAAVAYIAPHVEHRWWLTVLGLLVGGAMGNLIDRLIQPPAFGSGHVVDFLNYGGLFIGNVADIAIVAAVIGVVGLTLAGVPLGSPRRRRVEARQ</sequence>
<reference evidence="12 13" key="1">
    <citation type="submission" date="2020-08" db="EMBL/GenBank/DDBJ databases">
        <title>Winkia gen. nov., sp. nov., isolated from faeces of the Anser albifrons in China.</title>
        <authorList>
            <person name="Liu Q."/>
        </authorList>
    </citation>
    <scope>NUCLEOTIDE SEQUENCE [LARGE SCALE GENOMIC DNA]</scope>
    <source>
        <strain evidence="12 13">C62</strain>
    </source>
</reference>
<dbReference type="GO" id="GO:0005886">
    <property type="term" value="C:plasma membrane"/>
    <property type="evidence" value="ECO:0007669"/>
    <property type="project" value="UniProtKB-SubCell"/>
</dbReference>
<evidence type="ECO:0000313" key="13">
    <source>
        <dbReference type="Proteomes" id="UP000627538"/>
    </source>
</evidence>
<dbReference type="RefSeq" id="WP_191072341.1">
    <property type="nucleotide sequence ID" value="NZ_CP060506.1"/>
</dbReference>
<name>A0A8I0KPD4_9ACTO</name>
<keyword evidence="7 9" id="KW-1133">Transmembrane helix</keyword>
<dbReference type="NCBIfam" id="TIGR00077">
    <property type="entry name" value="lspA"/>
    <property type="match status" value="1"/>
</dbReference>
<evidence type="ECO:0000256" key="4">
    <source>
        <dbReference type="ARBA" id="ARBA00022692"/>
    </source>
</evidence>
<comment type="function">
    <text evidence="9 10">This protein specifically catalyzes the removal of signal peptides from prolipoproteins.</text>
</comment>
<dbReference type="EMBL" id="JACRUO010000003">
    <property type="protein sequence ID" value="MBD3690231.1"/>
    <property type="molecule type" value="Genomic_DNA"/>
</dbReference>
<keyword evidence="5 9" id="KW-0064">Aspartyl protease</keyword>
<keyword evidence="4 9" id="KW-0812">Transmembrane</keyword>
<protein>
    <recommendedName>
        <fullName evidence="9">Lipoprotein signal peptidase</fullName>
        <ecNumber evidence="9">3.4.23.36</ecNumber>
    </recommendedName>
    <alternativeName>
        <fullName evidence="9">Prolipoprotein signal peptidase</fullName>
    </alternativeName>
    <alternativeName>
        <fullName evidence="9">Signal peptidase II</fullName>
        <shortName evidence="9">SPase II</shortName>
    </alternativeName>
</protein>
<comment type="catalytic activity">
    <reaction evidence="9 10">
        <text>Release of signal peptides from bacterial membrane prolipoproteins. Hydrolyzes -Xaa-Yaa-Zaa-|-(S,diacylglyceryl)Cys-, in which Xaa is hydrophobic (preferably Leu), and Yaa (Ala or Ser) and Zaa (Gly or Ala) have small, neutral side chains.</text>
        <dbReference type="EC" id="3.4.23.36"/>
    </reaction>
</comment>
<keyword evidence="3 9" id="KW-0645">Protease</keyword>
<gene>
    <name evidence="9 12" type="primary">lspA</name>
    <name evidence="12" type="ORF">H8R10_08340</name>
</gene>
<dbReference type="EC" id="3.4.23.36" evidence="9"/>
<feature type="transmembrane region" description="Helical" evidence="9">
    <location>
        <begin position="58"/>
        <end position="85"/>
    </location>
</feature>
<dbReference type="PRINTS" id="PR00781">
    <property type="entry name" value="LIPOSIGPTASE"/>
</dbReference>
<comment type="caution">
    <text evidence="12">The sequence shown here is derived from an EMBL/GenBank/DDBJ whole genome shotgun (WGS) entry which is preliminary data.</text>
</comment>
<keyword evidence="8 9" id="KW-0472">Membrane</keyword>
<organism evidence="12 13">
    <name type="scientific">Nanchangia anserum</name>
    <dbReference type="NCBI Taxonomy" id="2692125"/>
    <lineage>
        <taxon>Bacteria</taxon>
        <taxon>Bacillati</taxon>
        <taxon>Actinomycetota</taxon>
        <taxon>Actinomycetes</taxon>
        <taxon>Actinomycetales</taxon>
        <taxon>Actinomycetaceae</taxon>
        <taxon>Nanchangia</taxon>
    </lineage>
</organism>
<keyword evidence="2 9" id="KW-1003">Cell membrane</keyword>
<dbReference type="Pfam" id="PF01252">
    <property type="entry name" value="Peptidase_A8"/>
    <property type="match status" value="1"/>
</dbReference>
<evidence type="ECO:0000256" key="10">
    <source>
        <dbReference type="RuleBase" id="RU000594"/>
    </source>
</evidence>
<dbReference type="InterPro" id="IPR001872">
    <property type="entry name" value="Peptidase_A8"/>
</dbReference>
<evidence type="ECO:0000256" key="8">
    <source>
        <dbReference type="ARBA" id="ARBA00023136"/>
    </source>
</evidence>
<feature type="active site" evidence="9">
    <location>
        <position position="139"/>
    </location>
</feature>
<comment type="similarity">
    <text evidence="1 9 11">Belongs to the peptidase A8 family.</text>
</comment>